<evidence type="ECO:0008006" key="5">
    <source>
        <dbReference type="Google" id="ProtNLM"/>
    </source>
</evidence>
<dbReference type="EMBL" id="FOSX01000109">
    <property type="protein sequence ID" value="SFL38327.1"/>
    <property type="molecule type" value="Genomic_DNA"/>
</dbReference>
<dbReference type="RefSeq" id="WP_090943776.1">
    <property type="nucleotide sequence ID" value="NZ_FOKJ01000108.1"/>
</dbReference>
<dbReference type="Proteomes" id="UP000199579">
    <property type="component" value="Unassembled WGS sequence"/>
</dbReference>
<proteinExistence type="predicted"/>
<sequence length="140" mass="15396">MDEFLKALHDAVLDAGAKDLARKMGVSHVSLLQRANPNNDAHRLNVEQLFQILLHAGDLRPLQVIAAEFGFELVAKEKAQPQNLSAALLHMTKEVADVTRVVHDALEDGHVSQTEEALIRREIGHARQSLDVLEASVKVA</sequence>
<dbReference type="InterPro" id="IPR009679">
    <property type="entry name" value="Phage_186_CII-like"/>
</dbReference>
<evidence type="ECO:0000313" key="3">
    <source>
        <dbReference type="Proteomes" id="UP000198861"/>
    </source>
</evidence>
<name>A0A1I4H9N8_9GAMM</name>
<evidence type="ECO:0000313" key="4">
    <source>
        <dbReference type="Proteomes" id="UP000199579"/>
    </source>
</evidence>
<evidence type="ECO:0000313" key="2">
    <source>
        <dbReference type="EMBL" id="SFL38327.1"/>
    </source>
</evidence>
<dbReference type="GO" id="GO:0003677">
    <property type="term" value="F:DNA binding"/>
    <property type="evidence" value="ECO:0007669"/>
    <property type="project" value="InterPro"/>
</dbReference>
<dbReference type="Pfam" id="PF06892">
    <property type="entry name" value="Phage_CP76"/>
    <property type="match status" value="1"/>
</dbReference>
<evidence type="ECO:0000313" key="1">
    <source>
        <dbReference type="EMBL" id="SFB60199.1"/>
    </source>
</evidence>
<dbReference type="AlphaFoldDB" id="A0A1I4H9N8"/>
<keyword evidence="3" id="KW-1185">Reference proteome</keyword>
<reference evidence="2 4" key="1">
    <citation type="submission" date="2016-10" db="EMBL/GenBank/DDBJ databases">
        <authorList>
            <person name="de Groot N.N."/>
        </authorList>
    </citation>
    <scope>NUCLEOTIDE SEQUENCE [LARGE SCALE GENOMIC DNA]</scope>
    <source>
        <strain evidence="2 4">DSM 381</strain>
    </source>
</reference>
<accession>A0A1I4H9N8</accession>
<organism evidence="2 4">
    <name type="scientific">Azotobacter beijerinckii</name>
    <dbReference type="NCBI Taxonomy" id="170623"/>
    <lineage>
        <taxon>Bacteria</taxon>
        <taxon>Pseudomonadati</taxon>
        <taxon>Pseudomonadota</taxon>
        <taxon>Gammaproteobacteria</taxon>
        <taxon>Pseudomonadales</taxon>
        <taxon>Pseudomonadaceae</taxon>
        <taxon>Azotobacter</taxon>
    </lineage>
</organism>
<reference evidence="1 3" key="2">
    <citation type="submission" date="2016-10" db="EMBL/GenBank/DDBJ databases">
        <authorList>
            <person name="Varghese N."/>
            <person name="Submissions S."/>
        </authorList>
    </citation>
    <scope>NUCLEOTIDE SEQUENCE [LARGE SCALE GENOMIC DNA]</scope>
    <source>
        <strain evidence="1 3">DSM 282</strain>
    </source>
</reference>
<protein>
    <recommendedName>
        <fullName evidence="5">Phage regulatory protein CII (CP76)</fullName>
    </recommendedName>
</protein>
<gene>
    <name evidence="1" type="ORF">SAMN04244571_04175</name>
    <name evidence="2" type="ORF">SAMN04244574_04150</name>
</gene>
<dbReference type="Proteomes" id="UP000198861">
    <property type="component" value="Unassembled WGS sequence"/>
</dbReference>
<dbReference type="EMBL" id="FOKJ01000108">
    <property type="protein sequence ID" value="SFB60199.1"/>
    <property type="molecule type" value="Genomic_DNA"/>
</dbReference>